<dbReference type="AlphaFoldDB" id="A0A9P4NN37"/>
<dbReference type="PANTHER" id="PTHR43662">
    <property type="match status" value="1"/>
</dbReference>
<dbReference type="Pfam" id="PF09362">
    <property type="entry name" value="DUF1996"/>
    <property type="match status" value="1"/>
</dbReference>
<dbReference type="Proteomes" id="UP000800235">
    <property type="component" value="Unassembled WGS sequence"/>
</dbReference>
<evidence type="ECO:0000259" key="2">
    <source>
        <dbReference type="PROSITE" id="PS51212"/>
    </source>
</evidence>
<proteinExistence type="predicted"/>
<name>A0A9P4NN37_9PEZI</name>
<dbReference type="InterPro" id="IPR018535">
    <property type="entry name" value="DUF1996"/>
</dbReference>
<feature type="region of interest" description="Disordered" evidence="1">
    <location>
        <begin position="512"/>
        <end position="531"/>
    </location>
</feature>
<evidence type="ECO:0000313" key="4">
    <source>
        <dbReference type="Proteomes" id="UP000800235"/>
    </source>
</evidence>
<dbReference type="PROSITE" id="PS51212">
    <property type="entry name" value="WSC"/>
    <property type="match status" value="1"/>
</dbReference>
<organism evidence="3 4">
    <name type="scientific">Tothia fuscella</name>
    <dbReference type="NCBI Taxonomy" id="1048955"/>
    <lineage>
        <taxon>Eukaryota</taxon>
        <taxon>Fungi</taxon>
        <taxon>Dikarya</taxon>
        <taxon>Ascomycota</taxon>
        <taxon>Pezizomycotina</taxon>
        <taxon>Dothideomycetes</taxon>
        <taxon>Pleosporomycetidae</taxon>
        <taxon>Venturiales</taxon>
        <taxon>Cylindrosympodiaceae</taxon>
        <taxon>Tothia</taxon>
    </lineage>
</organism>
<dbReference type="InterPro" id="IPR002889">
    <property type="entry name" value="WSC_carb-bd"/>
</dbReference>
<accession>A0A9P4NN37</accession>
<evidence type="ECO:0000256" key="1">
    <source>
        <dbReference type="SAM" id="MobiDB-lite"/>
    </source>
</evidence>
<dbReference type="SMART" id="SM00321">
    <property type="entry name" value="WSC"/>
    <property type="match status" value="1"/>
</dbReference>
<gene>
    <name evidence="3" type="ORF">EJ08DRAFT_592604</name>
</gene>
<dbReference type="Pfam" id="PF01822">
    <property type="entry name" value="WSC"/>
    <property type="match status" value="1"/>
</dbReference>
<comment type="caution">
    <text evidence="3">The sequence shown here is derived from an EMBL/GenBank/DDBJ whole genome shotgun (WGS) entry which is preliminary data.</text>
</comment>
<evidence type="ECO:0000313" key="3">
    <source>
        <dbReference type="EMBL" id="KAF2427828.1"/>
    </source>
</evidence>
<reference evidence="3" key="1">
    <citation type="journal article" date="2020" name="Stud. Mycol.">
        <title>101 Dothideomycetes genomes: a test case for predicting lifestyles and emergence of pathogens.</title>
        <authorList>
            <person name="Haridas S."/>
            <person name="Albert R."/>
            <person name="Binder M."/>
            <person name="Bloem J."/>
            <person name="Labutti K."/>
            <person name="Salamov A."/>
            <person name="Andreopoulos B."/>
            <person name="Baker S."/>
            <person name="Barry K."/>
            <person name="Bills G."/>
            <person name="Bluhm B."/>
            <person name="Cannon C."/>
            <person name="Castanera R."/>
            <person name="Culley D."/>
            <person name="Daum C."/>
            <person name="Ezra D."/>
            <person name="Gonzalez J."/>
            <person name="Henrissat B."/>
            <person name="Kuo A."/>
            <person name="Liang C."/>
            <person name="Lipzen A."/>
            <person name="Lutzoni F."/>
            <person name="Magnuson J."/>
            <person name="Mondo S."/>
            <person name="Nolan M."/>
            <person name="Ohm R."/>
            <person name="Pangilinan J."/>
            <person name="Park H.-J."/>
            <person name="Ramirez L."/>
            <person name="Alfaro M."/>
            <person name="Sun H."/>
            <person name="Tritt A."/>
            <person name="Yoshinaga Y."/>
            <person name="Zwiers L.-H."/>
            <person name="Turgeon B."/>
            <person name="Goodwin S."/>
            <person name="Spatafora J."/>
            <person name="Crous P."/>
            <person name="Grigoriev I."/>
        </authorList>
    </citation>
    <scope>NUCLEOTIDE SEQUENCE</scope>
    <source>
        <strain evidence="3">CBS 130266</strain>
    </source>
</reference>
<feature type="domain" description="WSC" evidence="2">
    <location>
        <begin position="359"/>
        <end position="457"/>
    </location>
</feature>
<dbReference type="OrthoDB" id="74764at2759"/>
<dbReference type="EMBL" id="MU007057">
    <property type="protein sequence ID" value="KAF2427828.1"/>
    <property type="molecule type" value="Genomic_DNA"/>
</dbReference>
<sequence>MRLNPVLYTFLTAPPSFATFVVQCTSRLTDDRLDPIVFPDQISDHVHVIAGGSGFGPSMTYNDARSSACTTCNIKQDLSNYWTPKLYYQAQNGTLISVPIDGDDSVGNMGGMAIYYLPRRGPNNDQLVPFPKDFRMFAGDSMKRVETKDFAGQAIRHRCVGADGEYTSLPNKKCPQGVRTQVVFPSCWDGKNLDSEDHKSHVSYPKDGNYDGGRCPDTHPKHLLTLFYEVTYRTDMFEWYSDKQPFVFSNGDPTGFGYHGDFINGWDIPKFAEAIAKCPDGSRACDPGGGVFDFNTPGERQACKLPQRVVERVSGVLDELPGCNEVSMNPVTTNSCNRNPSRILSLDDVSGVADVTAKDWKYIGCGVDDLQAWGQRALVGGQKSINPLTVEKCVDACSTAGFTFAGMEYASECYCGKILDQRATPKQGILGNCNMKCVGDLTKNCGGAKAISLYQKCTEGSCSNVGLGNSPSSGGGVAPDDPTHPNKPSPVAEPAQSQPSIVKDPITRSVNEAPATTANLSISTKDTPLTTSRAKKSLHTTTKVVMYTITETYWA</sequence>
<feature type="region of interest" description="Disordered" evidence="1">
    <location>
        <begin position="470"/>
        <end position="506"/>
    </location>
</feature>
<dbReference type="PANTHER" id="PTHR43662:SF3">
    <property type="entry name" value="DOMAIN PROTEIN, PUTATIVE (AFU_ORTHOLOGUE AFUA_6G11970)-RELATED"/>
    <property type="match status" value="1"/>
</dbReference>
<protein>
    <submittedName>
        <fullName evidence="3">WSC-domain-containing protein</fullName>
    </submittedName>
</protein>
<keyword evidence="4" id="KW-1185">Reference proteome</keyword>